<dbReference type="OrthoDB" id="2081179at2"/>
<name>A0A366IX03_9GAMM</name>
<dbReference type="AlphaFoldDB" id="A0A366IX03"/>
<dbReference type="RefSeq" id="WP_113918121.1">
    <property type="nucleotide sequence ID" value="NZ_QNSE01000015.1"/>
</dbReference>
<reference evidence="1 2" key="1">
    <citation type="submission" date="2018-06" db="EMBL/GenBank/DDBJ databases">
        <title>Genomic Encyclopedia of Type Strains, Phase III (KMG-III): the genomes of soil and plant-associated and newly described type strains.</title>
        <authorList>
            <person name="Whitman W."/>
        </authorList>
    </citation>
    <scope>NUCLEOTIDE SEQUENCE [LARGE SCALE GENOMIC DNA]</scope>
    <source>
        <strain evidence="1 2">CECT 7377</strain>
    </source>
</reference>
<dbReference type="EMBL" id="QNSE01000015">
    <property type="protein sequence ID" value="RBP79097.1"/>
    <property type="molecule type" value="Genomic_DNA"/>
</dbReference>
<evidence type="ECO:0008006" key="3">
    <source>
        <dbReference type="Google" id="ProtNLM"/>
    </source>
</evidence>
<evidence type="ECO:0000313" key="2">
    <source>
        <dbReference type="Proteomes" id="UP000252792"/>
    </source>
</evidence>
<organism evidence="1 2">
    <name type="scientific">Marinomonas rhizomae</name>
    <dbReference type="NCBI Taxonomy" id="491948"/>
    <lineage>
        <taxon>Bacteria</taxon>
        <taxon>Pseudomonadati</taxon>
        <taxon>Pseudomonadota</taxon>
        <taxon>Gammaproteobacteria</taxon>
        <taxon>Oceanospirillales</taxon>
        <taxon>Oceanospirillaceae</taxon>
        <taxon>Marinomonas</taxon>
    </lineage>
</organism>
<sequence>MGCYFCGGEVTGVEHIPPRSFFPKGKRSELITVDSCDIHNQKKSKEDEYIRSILLHSIKLDEKKEVEELRNTEIRALKRSVERAFERGITKDQAKEVMDIIEKYEDDPIAGAKAFSEIESKGIMNLGLMGLLNKDTREEIIIGRDGENIVTASFIYDQNRLNSFMECLARGIFFHDLGKRWEGRINILPHTFLKEDAAQRDKELSNEFLQYFDLSKAKGAQQEYFCYEGANRMNPMTSKVDCIYYNFSLFNTFYFTAIFPFSEFGI</sequence>
<accession>A0A366IX03</accession>
<evidence type="ECO:0000313" key="1">
    <source>
        <dbReference type="EMBL" id="RBP79097.1"/>
    </source>
</evidence>
<protein>
    <recommendedName>
        <fullName evidence="3">HNH endonuclease</fullName>
    </recommendedName>
</protein>
<dbReference type="Proteomes" id="UP000252792">
    <property type="component" value="Unassembled WGS sequence"/>
</dbReference>
<gene>
    <name evidence="1" type="ORF">DFP80_11528</name>
</gene>
<proteinExistence type="predicted"/>
<comment type="caution">
    <text evidence="1">The sequence shown here is derived from an EMBL/GenBank/DDBJ whole genome shotgun (WGS) entry which is preliminary data.</text>
</comment>
<keyword evidence="2" id="KW-1185">Reference proteome</keyword>